<feature type="transmembrane region" description="Helical" evidence="4">
    <location>
        <begin position="28"/>
        <end position="51"/>
    </location>
</feature>
<evidence type="ECO:0000313" key="6">
    <source>
        <dbReference type="Proteomes" id="UP000186817"/>
    </source>
</evidence>
<evidence type="ECO:0000256" key="2">
    <source>
        <dbReference type="ARBA" id="ARBA00023043"/>
    </source>
</evidence>
<evidence type="ECO:0000256" key="1">
    <source>
        <dbReference type="ARBA" id="ARBA00022737"/>
    </source>
</evidence>
<dbReference type="SUPFAM" id="SSF48403">
    <property type="entry name" value="Ankyrin repeat"/>
    <property type="match status" value="1"/>
</dbReference>
<dbReference type="Pfam" id="PF00023">
    <property type="entry name" value="Ank"/>
    <property type="match status" value="1"/>
</dbReference>
<organism evidence="5 6">
    <name type="scientific">Symbiodinium microadriaticum</name>
    <name type="common">Dinoflagellate</name>
    <name type="synonym">Zooxanthella microadriatica</name>
    <dbReference type="NCBI Taxonomy" id="2951"/>
    <lineage>
        <taxon>Eukaryota</taxon>
        <taxon>Sar</taxon>
        <taxon>Alveolata</taxon>
        <taxon>Dinophyceae</taxon>
        <taxon>Suessiales</taxon>
        <taxon>Symbiodiniaceae</taxon>
        <taxon>Symbiodinium</taxon>
    </lineage>
</organism>
<dbReference type="PROSITE" id="PS50088">
    <property type="entry name" value="ANK_REPEAT"/>
    <property type="match status" value="3"/>
</dbReference>
<feature type="transmembrane region" description="Helical" evidence="4">
    <location>
        <begin position="63"/>
        <end position="90"/>
    </location>
</feature>
<evidence type="ECO:0000256" key="4">
    <source>
        <dbReference type="SAM" id="Phobius"/>
    </source>
</evidence>
<keyword evidence="6" id="KW-1185">Reference proteome</keyword>
<feature type="repeat" description="ANK" evidence="3">
    <location>
        <begin position="493"/>
        <end position="525"/>
    </location>
</feature>
<keyword evidence="4" id="KW-0812">Transmembrane</keyword>
<evidence type="ECO:0000256" key="3">
    <source>
        <dbReference type="PROSITE-ProRule" id="PRU00023"/>
    </source>
</evidence>
<comment type="caution">
    <text evidence="5">The sequence shown here is derived from an EMBL/GenBank/DDBJ whole genome shotgun (WGS) entry which is preliminary data.</text>
</comment>
<dbReference type="Gene3D" id="1.25.40.180">
    <property type="match status" value="1"/>
</dbReference>
<dbReference type="OrthoDB" id="514777at2759"/>
<name>A0A1Q9CE08_SYMMI</name>
<dbReference type="Pfam" id="PF12796">
    <property type="entry name" value="Ank_2"/>
    <property type="match status" value="1"/>
</dbReference>
<feature type="repeat" description="ANK" evidence="3">
    <location>
        <begin position="526"/>
        <end position="558"/>
    </location>
</feature>
<keyword evidence="4" id="KW-1133">Transmembrane helix</keyword>
<reference evidence="5 6" key="1">
    <citation type="submission" date="2016-02" db="EMBL/GenBank/DDBJ databases">
        <title>Genome analysis of coral dinoflagellate symbionts highlights evolutionary adaptations to a symbiotic lifestyle.</title>
        <authorList>
            <person name="Aranda M."/>
            <person name="Li Y."/>
            <person name="Liew Y.J."/>
            <person name="Baumgarten S."/>
            <person name="Simakov O."/>
            <person name="Wilson M."/>
            <person name="Piel J."/>
            <person name="Ashoor H."/>
            <person name="Bougouffa S."/>
            <person name="Bajic V.B."/>
            <person name="Ryu T."/>
            <person name="Ravasi T."/>
            <person name="Bayer T."/>
            <person name="Micklem G."/>
            <person name="Kim H."/>
            <person name="Bhak J."/>
            <person name="Lajeunesse T.C."/>
            <person name="Voolstra C.R."/>
        </authorList>
    </citation>
    <scope>NUCLEOTIDE SEQUENCE [LARGE SCALE GENOMIC DNA]</scope>
    <source>
        <strain evidence="5 6">CCMP2467</strain>
    </source>
</reference>
<keyword evidence="4" id="KW-0472">Membrane</keyword>
<keyword evidence="2 3" id="KW-0040">ANK repeat</keyword>
<dbReference type="InterPro" id="IPR016024">
    <property type="entry name" value="ARM-type_fold"/>
</dbReference>
<sequence>MTKEAWRLVSAAILSLKEEPSLLSAVSLYSLCFGGCFGICSRVAACAVLLLKGAGFHTQPAACRLLSALLMAAALPLSGGFWIIFCLWAFARPEFPENGEEYSLDRMSTISADALRLLSELKEDNVPMVVYELMKIKLDNKEELGHLIQIIFKKAVQARYPQFRNDADAQKPWSFTRVLLNNCQDLYESHPCSFTFEPSDTDRALYPEPADLQAELARRKDSMLAVLKLFAHLYLRGLLATKVIGQVVHDLIGMKSPAPTSDFPEVSLWFLAGNGGMDSYVCGPGMEEGSVGSSLLSTFQARLMDLHNAKMKGEEVYSESVRSMIADNIHLRQTKWKQKDPTSLLRVRKFSGDVVDLYEVDIAAAAKSCGSRLLAAKLLLSFATGFATHRHQLVATTAIAESDLLKLPQDLSLVMQDFVEVAPGETKKLHEACKEGKIKKIDCMLRRPYNPDAMQGGQATATTPLLVAIRQNQVKAVKLLVHARANVNLADGRGETPLVVAVKSGQVALIQLLVEGKVDVNKAQRNGLTPLFAAAECGFLDIVKLLLKAEADLSLADNAGQTPISVAVELLGSKAMPW</sequence>
<gene>
    <name evidence="5" type="primary">ANK1</name>
    <name evidence="5" type="ORF">AK812_SmicGene38333</name>
</gene>
<proteinExistence type="predicted"/>
<keyword evidence="1" id="KW-0677">Repeat</keyword>
<dbReference type="PROSITE" id="PS50297">
    <property type="entry name" value="ANK_REP_REGION"/>
    <property type="match status" value="3"/>
</dbReference>
<dbReference type="Proteomes" id="UP000186817">
    <property type="component" value="Unassembled WGS sequence"/>
</dbReference>
<dbReference type="InterPro" id="IPR036770">
    <property type="entry name" value="Ankyrin_rpt-contain_sf"/>
</dbReference>
<accession>A0A1Q9CE08</accession>
<protein>
    <submittedName>
        <fullName evidence="5">Ankyrin-1</fullName>
    </submittedName>
</protein>
<dbReference type="InterPro" id="IPR002110">
    <property type="entry name" value="Ankyrin_rpt"/>
</dbReference>
<dbReference type="PANTHER" id="PTHR24173">
    <property type="entry name" value="ANKYRIN REPEAT CONTAINING"/>
    <property type="match status" value="1"/>
</dbReference>
<dbReference type="SMART" id="SM00248">
    <property type="entry name" value="ANK"/>
    <property type="match status" value="4"/>
</dbReference>
<feature type="repeat" description="ANK" evidence="3">
    <location>
        <begin position="460"/>
        <end position="492"/>
    </location>
</feature>
<dbReference type="AlphaFoldDB" id="A0A1Q9CE08"/>
<dbReference type="PANTHER" id="PTHR24173:SF74">
    <property type="entry name" value="ANKYRIN REPEAT DOMAIN-CONTAINING PROTEIN 16"/>
    <property type="match status" value="1"/>
</dbReference>
<dbReference type="EMBL" id="LSRX01001307">
    <property type="protein sequence ID" value="OLP81160.1"/>
    <property type="molecule type" value="Genomic_DNA"/>
</dbReference>
<dbReference type="Gene3D" id="1.25.40.20">
    <property type="entry name" value="Ankyrin repeat-containing domain"/>
    <property type="match status" value="1"/>
</dbReference>
<evidence type="ECO:0000313" key="5">
    <source>
        <dbReference type="EMBL" id="OLP81160.1"/>
    </source>
</evidence>
<dbReference type="SUPFAM" id="SSF48371">
    <property type="entry name" value="ARM repeat"/>
    <property type="match status" value="1"/>
</dbReference>